<proteinExistence type="inferred from homology"/>
<evidence type="ECO:0000313" key="5">
    <source>
        <dbReference type="Proteomes" id="UP000006514"/>
    </source>
</evidence>
<keyword evidence="5" id="KW-1185">Reference proteome</keyword>
<dbReference type="Gene3D" id="3.40.50.720">
    <property type="entry name" value="NAD(P)-binding Rossmann-like Domain"/>
    <property type="match status" value="1"/>
</dbReference>
<dbReference type="Proteomes" id="UP000006514">
    <property type="component" value="Unassembled WGS sequence"/>
</dbReference>
<dbReference type="eggNOG" id="KOG1208">
    <property type="taxonomic scope" value="Eukaryota"/>
</dbReference>
<gene>
    <name evidence="4" type="ORF">AURDEDRAFT_117448</name>
</gene>
<dbReference type="EMBL" id="JH687902">
    <property type="protein sequence ID" value="EJD35161.1"/>
    <property type="molecule type" value="Genomic_DNA"/>
</dbReference>
<dbReference type="InterPro" id="IPR036291">
    <property type="entry name" value="NAD(P)-bd_dom_sf"/>
</dbReference>
<accession>J0LEA6</accession>
<dbReference type="PRINTS" id="PR00080">
    <property type="entry name" value="SDRFAMILY"/>
</dbReference>
<dbReference type="PRINTS" id="PR00081">
    <property type="entry name" value="GDHRDH"/>
</dbReference>
<dbReference type="SUPFAM" id="SSF51735">
    <property type="entry name" value="NAD(P)-binding Rossmann-fold domains"/>
    <property type="match status" value="1"/>
</dbReference>
<dbReference type="AlphaFoldDB" id="J0LEA6"/>
<evidence type="ECO:0000313" key="4">
    <source>
        <dbReference type="EMBL" id="EJD35161.1"/>
    </source>
</evidence>
<dbReference type="InterPro" id="IPR002347">
    <property type="entry name" value="SDR_fam"/>
</dbReference>
<dbReference type="GO" id="GO:0016491">
    <property type="term" value="F:oxidoreductase activity"/>
    <property type="evidence" value="ECO:0007669"/>
    <property type="project" value="UniProtKB-KW"/>
</dbReference>
<dbReference type="Pfam" id="PF00106">
    <property type="entry name" value="adh_short"/>
    <property type="match status" value="1"/>
</dbReference>
<sequence length="311" mass="33411">MGHSFGEDTTADEVVSTLSERVEGRTFLITGPTPNGIGAATAYALARAHPAAILLAGRSPQKYGPVVEKILDIDPNVDVRVYAVDLGDVLFTREAAKKILSEVDKIDVLINNAGVMGLPLKKSVDGIEEHFATNHVGHFLLTNILMPAILKSDEPTIVSLTSGGHRAGTGDYSDYNFGHHDYNWHLGYGQSKLANIHFTQYLAKRLGPRGLVSLAVHPGVIWGTSLTSPLSGQQVADLRALTSSMKWKTVGQGAATTLVAALDRELGVENNGSYMADCQVSGTKCDGAKLPEAPEKLWSLSETLVKERFTY</sequence>
<dbReference type="InParanoid" id="J0LEA6"/>
<protein>
    <submittedName>
        <fullName evidence="4">NAD(P)-binding protein</fullName>
    </submittedName>
</protein>
<name>J0LEA6_AURST</name>
<organism evidence="4 5">
    <name type="scientific">Auricularia subglabra (strain TFB-10046 / SS5)</name>
    <name type="common">White-rot fungus</name>
    <name type="synonym">Auricularia delicata (strain TFB10046)</name>
    <dbReference type="NCBI Taxonomy" id="717982"/>
    <lineage>
        <taxon>Eukaryota</taxon>
        <taxon>Fungi</taxon>
        <taxon>Dikarya</taxon>
        <taxon>Basidiomycota</taxon>
        <taxon>Agaricomycotina</taxon>
        <taxon>Agaricomycetes</taxon>
        <taxon>Auriculariales</taxon>
        <taxon>Auriculariaceae</taxon>
        <taxon>Auricularia</taxon>
    </lineage>
</organism>
<dbReference type="OMA" id="GAYIDDC"/>
<evidence type="ECO:0000256" key="1">
    <source>
        <dbReference type="ARBA" id="ARBA00006484"/>
    </source>
</evidence>
<comment type="similarity">
    <text evidence="1 3">Belongs to the short-chain dehydrogenases/reductases (SDR) family.</text>
</comment>
<dbReference type="PANTHER" id="PTHR24320">
    <property type="entry name" value="RETINOL DEHYDROGENASE"/>
    <property type="match status" value="1"/>
</dbReference>
<keyword evidence="2" id="KW-0560">Oxidoreductase</keyword>
<dbReference type="OrthoDB" id="191139at2759"/>
<dbReference type="PANTHER" id="PTHR24320:SF283">
    <property type="entry name" value="RETINOL DEHYDROGENASE 11"/>
    <property type="match status" value="1"/>
</dbReference>
<reference evidence="5" key="1">
    <citation type="journal article" date="2012" name="Science">
        <title>The Paleozoic origin of enzymatic lignin decomposition reconstructed from 31 fungal genomes.</title>
        <authorList>
            <person name="Floudas D."/>
            <person name="Binder M."/>
            <person name="Riley R."/>
            <person name="Barry K."/>
            <person name="Blanchette R.A."/>
            <person name="Henrissat B."/>
            <person name="Martinez A.T."/>
            <person name="Otillar R."/>
            <person name="Spatafora J.W."/>
            <person name="Yadav J.S."/>
            <person name="Aerts A."/>
            <person name="Benoit I."/>
            <person name="Boyd A."/>
            <person name="Carlson A."/>
            <person name="Copeland A."/>
            <person name="Coutinho P.M."/>
            <person name="de Vries R.P."/>
            <person name="Ferreira P."/>
            <person name="Findley K."/>
            <person name="Foster B."/>
            <person name="Gaskell J."/>
            <person name="Glotzer D."/>
            <person name="Gorecki P."/>
            <person name="Heitman J."/>
            <person name="Hesse C."/>
            <person name="Hori C."/>
            <person name="Igarashi K."/>
            <person name="Jurgens J.A."/>
            <person name="Kallen N."/>
            <person name="Kersten P."/>
            <person name="Kohler A."/>
            <person name="Kuees U."/>
            <person name="Kumar T.K.A."/>
            <person name="Kuo A."/>
            <person name="LaButti K."/>
            <person name="Larrondo L.F."/>
            <person name="Lindquist E."/>
            <person name="Ling A."/>
            <person name="Lombard V."/>
            <person name="Lucas S."/>
            <person name="Lundell T."/>
            <person name="Martin R."/>
            <person name="McLaughlin D.J."/>
            <person name="Morgenstern I."/>
            <person name="Morin E."/>
            <person name="Murat C."/>
            <person name="Nagy L.G."/>
            <person name="Nolan M."/>
            <person name="Ohm R.A."/>
            <person name="Patyshakuliyeva A."/>
            <person name="Rokas A."/>
            <person name="Ruiz-Duenas F.J."/>
            <person name="Sabat G."/>
            <person name="Salamov A."/>
            <person name="Samejima M."/>
            <person name="Schmutz J."/>
            <person name="Slot J.C."/>
            <person name="St John F."/>
            <person name="Stenlid J."/>
            <person name="Sun H."/>
            <person name="Sun S."/>
            <person name="Syed K."/>
            <person name="Tsang A."/>
            <person name="Wiebenga A."/>
            <person name="Young D."/>
            <person name="Pisabarro A."/>
            <person name="Eastwood D.C."/>
            <person name="Martin F."/>
            <person name="Cullen D."/>
            <person name="Grigoriev I.V."/>
            <person name="Hibbett D.S."/>
        </authorList>
    </citation>
    <scope>NUCLEOTIDE SEQUENCE [LARGE SCALE GENOMIC DNA]</scope>
    <source>
        <strain evidence="5">TFB10046</strain>
    </source>
</reference>
<dbReference type="KEGG" id="adl:AURDEDRAFT_117448"/>
<evidence type="ECO:0000256" key="2">
    <source>
        <dbReference type="ARBA" id="ARBA00023002"/>
    </source>
</evidence>
<evidence type="ECO:0000256" key="3">
    <source>
        <dbReference type="RuleBase" id="RU000363"/>
    </source>
</evidence>